<organism evidence="1 2">
    <name type="scientific">Christiangramia gaetbulicola</name>
    <dbReference type="NCBI Taxonomy" id="703340"/>
    <lineage>
        <taxon>Bacteria</taxon>
        <taxon>Pseudomonadati</taxon>
        <taxon>Bacteroidota</taxon>
        <taxon>Flavobacteriia</taxon>
        <taxon>Flavobacteriales</taxon>
        <taxon>Flavobacteriaceae</taxon>
        <taxon>Christiangramia</taxon>
    </lineage>
</organism>
<evidence type="ECO:0000313" key="1">
    <source>
        <dbReference type="EMBL" id="PTX44076.1"/>
    </source>
</evidence>
<keyword evidence="1" id="KW-0808">Transferase</keyword>
<dbReference type="SUPFAM" id="SSF53335">
    <property type="entry name" value="S-adenosyl-L-methionine-dependent methyltransferases"/>
    <property type="match status" value="1"/>
</dbReference>
<dbReference type="InterPro" id="IPR029063">
    <property type="entry name" value="SAM-dependent_MTases_sf"/>
</dbReference>
<dbReference type="Gene3D" id="3.40.50.150">
    <property type="entry name" value="Vaccinia Virus protein VP39"/>
    <property type="match status" value="1"/>
</dbReference>
<dbReference type="Pfam" id="PF13578">
    <property type="entry name" value="Methyltransf_24"/>
    <property type="match status" value="1"/>
</dbReference>
<proteinExistence type="predicted"/>
<dbReference type="AlphaFoldDB" id="A0A2T6AJX6"/>
<dbReference type="Proteomes" id="UP000244174">
    <property type="component" value="Unassembled WGS sequence"/>
</dbReference>
<dbReference type="EMBL" id="QBKQ01000001">
    <property type="protein sequence ID" value="PTX44076.1"/>
    <property type="molecule type" value="Genomic_DNA"/>
</dbReference>
<gene>
    <name evidence="1" type="ORF">C8P64_0046</name>
</gene>
<dbReference type="GO" id="GO:0008168">
    <property type="term" value="F:methyltransferase activity"/>
    <property type="evidence" value="ECO:0007669"/>
    <property type="project" value="UniProtKB-KW"/>
</dbReference>
<evidence type="ECO:0000313" key="2">
    <source>
        <dbReference type="Proteomes" id="UP000244174"/>
    </source>
</evidence>
<dbReference type="OrthoDB" id="799111at2"/>
<protein>
    <submittedName>
        <fullName evidence="1">Methyltransferase family protein</fullName>
    </submittedName>
</protein>
<keyword evidence="1" id="KW-0489">Methyltransferase</keyword>
<accession>A0A2T6AJX6</accession>
<dbReference type="RefSeq" id="WP_108170057.1">
    <property type="nucleotide sequence ID" value="NZ_QBKQ01000001.1"/>
</dbReference>
<sequence length="262" mass="30902">MKRIFTKITSKLNIEKGYYLKGRKFLHDDHYLEVNHKSFLENRKRPFRTGIINHLLSLFHNQTNYLEIGVRNPDHNFNLIKADKKYSVDPGLEFKSNPVDFKMTSDYFFKKLSSGKILAPDIKFDVIFIDGLHLADQVDRDIKNSLNHIKDNGFIVLHDCNPPSEWHAREIHKYWHTPAKHYWNGTTWKAFYKWRCEPGVNSCCIDSDWGVGILSKNQPIGNCTKNSNPFFEFQIFDETRINSLNLIDFKEFKALKLYDKHS</sequence>
<dbReference type="GO" id="GO:0032259">
    <property type="term" value="P:methylation"/>
    <property type="evidence" value="ECO:0007669"/>
    <property type="project" value="UniProtKB-KW"/>
</dbReference>
<reference evidence="1 2" key="1">
    <citation type="submission" date="2018-04" db="EMBL/GenBank/DDBJ databases">
        <title>Genomic Encyclopedia of Archaeal and Bacterial Type Strains, Phase II (KMG-II): from individual species to whole genera.</title>
        <authorList>
            <person name="Goeker M."/>
        </authorList>
    </citation>
    <scope>NUCLEOTIDE SEQUENCE [LARGE SCALE GENOMIC DNA]</scope>
    <source>
        <strain evidence="1 2">DSM 23082</strain>
    </source>
</reference>
<keyword evidence="2" id="KW-1185">Reference proteome</keyword>
<comment type="caution">
    <text evidence="1">The sequence shown here is derived from an EMBL/GenBank/DDBJ whole genome shotgun (WGS) entry which is preliminary data.</text>
</comment>
<name>A0A2T6AJX6_9FLAO</name>